<feature type="transmembrane region" description="Helical" evidence="1">
    <location>
        <begin position="12"/>
        <end position="32"/>
    </location>
</feature>
<proteinExistence type="predicted"/>
<evidence type="ECO:0000313" key="2">
    <source>
        <dbReference type="EMBL" id="SMD42416.1"/>
    </source>
</evidence>
<evidence type="ECO:0000313" key="3">
    <source>
        <dbReference type="Proteomes" id="UP000192333"/>
    </source>
</evidence>
<gene>
    <name evidence="2" type="ORF">SAMN00777080_0966</name>
</gene>
<organism evidence="2 3">
    <name type="scientific">Aquiflexum balticum DSM 16537</name>
    <dbReference type="NCBI Taxonomy" id="758820"/>
    <lineage>
        <taxon>Bacteria</taxon>
        <taxon>Pseudomonadati</taxon>
        <taxon>Bacteroidota</taxon>
        <taxon>Cytophagia</taxon>
        <taxon>Cytophagales</taxon>
        <taxon>Cyclobacteriaceae</taxon>
        <taxon>Aquiflexum</taxon>
    </lineage>
</organism>
<dbReference type="Proteomes" id="UP000192333">
    <property type="component" value="Chromosome I"/>
</dbReference>
<sequence length="44" mass="5069">MTDLEIDGLELQIAFESITGLCLVTSSLQHFFRNIRKRNDMVVN</sequence>
<protein>
    <submittedName>
        <fullName evidence="2">Uncharacterized protein</fullName>
    </submittedName>
</protein>
<keyword evidence="1" id="KW-1133">Transmembrane helix</keyword>
<dbReference type="STRING" id="758820.SAMN00777080_0966"/>
<name>A0A1W2H1Q2_9BACT</name>
<keyword evidence="1" id="KW-0472">Membrane</keyword>
<keyword evidence="3" id="KW-1185">Reference proteome</keyword>
<keyword evidence="1" id="KW-0812">Transmembrane</keyword>
<dbReference type="EMBL" id="LT838813">
    <property type="protein sequence ID" value="SMD42416.1"/>
    <property type="molecule type" value="Genomic_DNA"/>
</dbReference>
<accession>A0A1W2H1Q2</accession>
<dbReference type="AlphaFoldDB" id="A0A1W2H1Q2"/>
<reference evidence="3" key="1">
    <citation type="submission" date="2017-04" db="EMBL/GenBank/DDBJ databases">
        <authorList>
            <person name="Varghese N."/>
            <person name="Submissions S."/>
        </authorList>
    </citation>
    <scope>NUCLEOTIDE SEQUENCE [LARGE SCALE GENOMIC DNA]</scope>
    <source>
        <strain evidence="3">DSM 16537</strain>
    </source>
</reference>
<evidence type="ECO:0000256" key="1">
    <source>
        <dbReference type="SAM" id="Phobius"/>
    </source>
</evidence>